<proteinExistence type="predicted"/>
<evidence type="ECO:0000313" key="2">
    <source>
        <dbReference type="Proteomes" id="UP000004221"/>
    </source>
</evidence>
<comment type="caution">
    <text evidence="1">The sequence shown here is derived from an EMBL/GenBank/DDBJ whole genome shotgun (WGS) entry which is preliminary data.</text>
</comment>
<dbReference type="InterPro" id="IPR013324">
    <property type="entry name" value="RNA_pol_sigma_r3/r4-like"/>
</dbReference>
<organism evidence="1 2">
    <name type="scientific">Nitrolancea hollandica Lb</name>
    <dbReference type="NCBI Taxonomy" id="1129897"/>
    <lineage>
        <taxon>Bacteria</taxon>
        <taxon>Pseudomonadati</taxon>
        <taxon>Thermomicrobiota</taxon>
        <taxon>Thermomicrobia</taxon>
        <taxon>Sphaerobacterales</taxon>
        <taxon>Sphaerobacterineae</taxon>
        <taxon>Sphaerobacteraceae</taxon>
        <taxon>Nitrolancea</taxon>
    </lineage>
</organism>
<dbReference type="Gene3D" id="1.10.10.10">
    <property type="entry name" value="Winged helix-like DNA-binding domain superfamily/Winged helix DNA-binding domain"/>
    <property type="match status" value="1"/>
</dbReference>
<name>I4EG21_9BACT</name>
<dbReference type="AlphaFoldDB" id="I4EG21"/>
<dbReference type="EMBL" id="CAGS01000171">
    <property type="protein sequence ID" value="CCF83633.1"/>
    <property type="molecule type" value="Genomic_DNA"/>
</dbReference>
<evidence type="ECO:0000313" key="1">
    <source>
        <dbReference type="EMBL" id="CCF83633.1"/>
    </source>
</evidence>
<sequence length="133" mass="15506">MVAAIDPEMDEANCFFSPWRIRGMLRNWHALLDARPRHPDEPHIHIPSHDWSLAERIEQKAELSRALRWLRNQDIAAAEAIECYYIEGWDVGKVSEWTGLSERAVYYRIQRGIRRMAGKLGWKPAPEPPSEES</sequence>
<gene>
    <name evidence="1" type="ORF">NITHO_2520008</name>
</gene>
<reference evidence="1 2" key="1">
    <citation type="journal article" date="2012" name="ISME J.">
        <title>Nitrification expanded: discovery, physiology and genomics of a nitrite-oxidizing bacterium from the phylum Chloroflexi.</title>
        <authorList>
            <person name="Sorokin D.Y."/>
            <person name="Lucker S."/>
            <person name="Vejmelkova D."/>
            <person name="Kostrikina N.A."/>
            <person name="Kleerebezem R."/>
            <person name="Rijpstra W.I."/>
            <person name="Damste J.S."/>
            <person name="Le Paslier D."/>
            <person name="Muyzer G."/>
            <person name="Wagner M."/>
            <person name="van Loosdrecht M.C."/>
            <person name="Daims H."/>
        </authorList>
    </citation>
    <scope>NUCLEOTIDE SEQUENCE [LARGE SCALE GENOMIC DNA]</scope>
    <source>
        <strain evidence="2">none</strain>
    </source>
</reference>
<dbReference type="Proteomes" id="UP000004221">
    <property type="component" value="Unassembled WGS sequence"/>
</dbReference>
<dbReference type="InterPro" id="IPR036388">
    <property type="entry name" value="WH-like_DNA-bd_sf"/>
</dbReference>
<dbReference type="SUPFAM" id="SSF88659">
    <property type="entry name" value="Sigma3 and sigma4 domains of RNA polymerase sigma factors"/>
    <property type="match status" value="1"/>
</dbReference>
<dbReference type="RefSeq" id="WP_008477094.1">
    <property type="nucleotide sequence ID" value="NZ_CAGS01000171.1"/>
</dbReference>
<keyword evidence="2" id="KW-1185">Reference proteome</keyword>
<accession>I4EG21</accession>
<protein>
    <submittedName>
        <fullName evidence="1">Uncharacterized protein</fullName>
    </submittedName>
</protein>